<reference evidence="2" key="1">
    <citation type="submission" date="2014-04" db="EMBL/GenBank/DDBJ databases">
        <title>Whole-Genome optical mapping and complete genome sequence of Sphingobacterium deserti sp. nov., a new spaces isolated from desert in the west of China.</title>
        <authorList>
            <person name="Teng C."/>
            <person name="Zhou Z."/>
            <person name="Li X."/>
            <person name="Chen M."/>
            <person name="Lin M."/>
            <person name="Wang L."/>
            <person name="Su S."/>
            <person name="Zhang C."/>
            <person name="Zhang W."/>
        </authorList>
    </citation>
    <scope>NUCLEOTIDE SEQUENCE [LARGE SCALE GENOMIC DNA]</scope>
    <source>
        <strain evidence="2">ACCC05744</strain>
    </source>
</reference>
<name>A0A0B8T0P3_9SPHI</name>
<sequence>MIKGALYYKNETGDRQQDQSFELLSNRVQTFGAEFYFEKVFYNYIKYSFSNSFIDQKAFIGDGQYNGTSHLKYFVKTFVQYNNPSLFSLSLVYFARPGTFINTVDRAEYNSDLDLYYPIFSSDYFNQQLPAYNRFDVSFSKFFRGKKLSVATFVSLNNVFNTSNARRPIYSRDYSAVSYDSYQFRTLYFGCVWYLKN</sequence>
<dbReference type="EMBL" id="JJMU01000029">
    <property type="protein sequence ID" value="KGE14237.1"/>
    <property type="molecule type" value="Genomic_DNA"/>
</dbReference>
<dbReference type="eggNOG" id="COG1629">
    <property type="taxonomic scope" value="Bacteria"/>
</dbReference>
<accession>A0A0B8T0P3</accession>
<dbReference type="AlphaFoldDB" id="A0A0B8T0P3"/>
<keyword evidence="1" id="KW-0675">Receptor</keyword>
<proteinExistence type="predicted"/>
<dbReference type="STRING" id="1229276.DI53_2067"/>
<protein>
    <submittedName>
        <fullName evidence="1">TonB-dependent receptor plug</fullName>
    </submittedName>
</protein>
<evidence type="ECO:0000313" key="2">
    <source>
        <dbReference type="Proteomes" id="UP000031802"/>
    </source>
</evidence>
<dbReference type="RefSeq" id="WP_037498503.1">
    <property type="nucleotide sequence ID" value="NZ_JJMU01000029.1"/>
</dbReference>
<evidence type="ECO:0000313" key="1">
    <source>
        <dbReference type="EMBL" id="KGE14237.1"/>
    </source>
</evidence>
<dbReference type="SUPFAM" id="SSF56935">
    <property type="entry name" value="Porins"/>
    <property type="match status" value="1"/>
</dbReference>
<dbReference type="OrthoDB" id="1075473at2"/>
<comment type="caution">
    <text evidence="1">The sequence shown here is derived from an EMBL/GenBank/DDBJ whole genome shotgun (WGS) entry which is preliminary data.</text>
</comment>
<organism evidence="1 2">
    <name type="scientific">Sphingobacterium deserti</name>
    <dbReference type="NCBI Taxonomy" id="1229276"/>
    <lineage>
        <taxon>Bacteria</taxon>
        <taxon>Pseudomonadati</taxon>
        <taxon>Bacteroidota</taxon>
        <taxon>Sphingobacteriia</taxon>
        <taxon>Sphingobacteriales</taxon>
        <taxon>Sphingobacteriaceae</taxon>
        <taxon>Sphingobacterium</taxon>
    </lineage>
</organism>
<reference evidence="1 2" key="2">
    <citation type="journal article" date="2015" name="PLoS ONE">
        <title>Whole-Genome Optical Mapping and Finished Genome Sequence of Sphingobacterium deserti sp. nov., a New Species Isolated from the Western Desert of China.</title>
        <authorList>
            <person name="Teng C."/>
            <person name="Zhou Z."/>
            <person name="Molnar I."/>
            <person name="Li X."/>
            <person name="Tang R."/>
            <person name="Chen M."/>
            <person name="Wang L."/>
            <person name="Su S."/>
            <person name="Zhang W."/>
            <person name="Lin M."/>
        </authorList>
    </citation>
    <scope>NUCLEOTIDE SEQUENCE [LARGE SCALE GENOMIC DNA]</scope>
    <source>
        <strain evidence="2">ACCC05744</strain>
    </source>
</reference>
<dbReference type="PATRIC" id="fig|1229276.3.peg.2126"/>
<dbReference type="Proteomes" id="UP000031802">
    <property type="component" value="Unassembled WGS sequence"/>
</dbReference>
<keyword evidence="2" id="KW-1185">Reference proteome</keyword>
<gene>
    <name evidence="1" type="ORF">DI53_2067</name>
</gene>